<organism evidence="1 2">
    <name type="scientific">Pantoea septica</name>
    <dbReference type="NCBI Taxonomy" id="472695"/>
    <lineage>
        <taxon>Bacteria</taxon>
        <taxon>Pseudomonadati</taxon>
        <taxon>Pseudomonadota</taxon>
        <taxon>Gammaproteobacteria</taxon>
        <taxon>Enterobacterales</taxon>
        <taxon>Erwiniaceae</taxon>
        <taxon>Pantoea</taxon>
    </lineage>
</organism>
<dbReference type="EMBL" id="MLJJ01000012">
    <property type="protein sequence ID" value="ORN00047.1"/>
    <property type="molecule type" value="Genomic_DNA"/>
</dbReference>
<keyword evidence="2" id="KW-1185">Reference proteome</keyword>
<accession>A0ABX3USX5</accession>
<name>A0ABX3USX5_9GAMM</name>
<sequence>MGFQSSAQDYIERRLTVNDLVVHNPSSTLIVERDNGLLIIDRIAHIAVGDKVVLLHEGETLIARMGEQCLITEDWRRIAGEELEHMIILGKITYEILRVWSINSLI</sequence>
<dbReference type="Proteomes" id="UP000193785">
    <property type="component" value="Unassembled WGS sequence"/>
</dbReference>
<dbReference type="RefSeq" id="WP_084883681.1">
    <property type="nucleotide sequence ID" value="NZ_MLJJ01000012.1"/>
</dbReference>
<comment type="caution">
    <text evidence="1">The sequence shown here is derived from an EMBL/GenBank/DDBJ whole genome shotgun (WGS) entry which is preliminary data.</text>
</comment>
<evidence type="ECO:0008006" key="3">
    <source>
        <dbReference type="Google" id="ProtNLM"/>
    </source>
</evidence>
<evidence type="ECO:0000313" key="2">
    <source>
        <dbReference type="Proteomes" id="UP000193785"/>
    </source>
</evidence>
<dbReference type="SUPFAM" id="SSF51306">
    <property type="entry name" value="LexA/Signal peptidase"/>
    <property type="match status" value="1"/>
</dbReference>
<proteinExistence type="predicted"/>
<dbReference type="InterPro" id="IPR036286">
    <property type="entry name" value="LexA/Signal_pep-like_sf"/>
</dbReference>
<evidence type="ECO:0000313" key="1">
    <source>
        <dbReference type="EMBL" id="ORN00047.1"/>
    </source>
</evidence>
<gene>
    <name evidence="1" type="ORF">HA46_08405</name>
</gene>
<protein>
    <recommendedName>
        <fullName evidence="3">Peptidase S24/S26A/S26B/S26C domain-containing protein</fullName>
    </recommendedName>
</protein>
<reference evidence="1 2" key="1">
    <citation type="journal article" date="2017" name="Antonie Van Leeuwenhoek">
        <title>Phylogenomic resolution of the bacterial genus Pantoea and its relationship with Erwinia and Tatumella.</title>
        <authorList>
            <person name="Palmer M."/>
            <person name="Steenkamp E.T."/>
            <person name="Coetzee M.P."/>
            <person name="Chan W.Y."/>
            <person name="van Zyl E."/>
            <person name="De Maayer P."/>
            <person name="Coutinho T.A."/>
            <person name="Blom J."/>
            <person name="Smits T.H."/>
            <person name="Duffy B."/>
            <person name="Venter S.N."/>
        </authorList>
    </citation>
    <scope>NUCLEOTIDE SEQUENCE [LARGE SCALE GENOMIC DNA]</scope>
    <source>
        <strain evidence="1 2">LMG 5345</strain>
    </source>
</reference>